<accession>A0AAW2SEC7</accession>
<reference evidence="1" key="2">
    <citation type="journal article" date="2024" name="Plant">
        <title>Genomic evolution and insights into agronomic trait innovations of Sesamum species.</title>
        <authorList>
            <person name="Miao H."/>
            <person name="Wang L."/>
            <person name="Qu L."/>
            <person name="Liu H."/>
            <person name="Sun Y."/>
            <person name="Le M."/>
            <person name="Wang Q."/>
            <person name="Wei S."/>
            <person name="Zheng Y."/>
            <person name="Lin W."/>
            <person name="Duan Y."/>
            <person name="Cao H."/>
            <person name="Xiong S."/>
            <person name="Wang X."/>
            <person name="Wei L."/>
            <person name="Li C."/>
            <person name="Ma Q."/>
            <person name="Ju M."/>
            <person name="Zhao R."/>
            <person name="Li G."/>
            <person name="Mu C."/>
            <person name="Tian Q."/>
            <person name="Mei H."/>
            <person name="Zhang T."/>
            <person name="Gao T."/>
            <person name="Zhang H."/>
        </authorList>
    </citation>
    <scope>NUCLEOTIDE SEQUENCE</scope>
    <source>
        <strain evidence="1">KEN8</strain>
    </source>
</reference>
<dbReference type="EMBL" id="JACGWM010000002">
    <property type="protein sequence ID" value="KAL0390876.1"/>
    <property type="molecule type" value="Genomic_DNA"/>
</dbReference>
<proteinExistence type="predicted"/>
<reference evidence="1" key="1">
    <citation type="submission" date="2020-06" db="EMBL/GenBank/DDBJ databases">
        <authorList>
            <person name="Li T."/>
            <person name="Hu X."/>
            <person name="Zhang T."/>
            <person name="Song X."/>
            <person name="Zhang H."/>
            <person name="Dai N."/>
            <person name="Sheng W."/>
            <person name="Hou X."/>
            <person name="Wei L."/>
        </authorList>
    </citation>
    <scope>NUCLEOTIDE SEQUENCE</scope>
    <source>
        <strain evidence="1">KEN8</strain>
        <tissue evidence="1">Leaf</tissue>
    </source>
</reference>
<dbReference type="PANTHER" id="PTHR15288">
    <property type="entry name" value="DENN DOMAIN-CONTAINING PROTEIN 2"/>
    <property type="match status" value="1"/>
</dbReference>
<organism evidence="1">
    <name type="scientific">Sesamum calycinum</name>
    <dbReference type="NCBI Taxonomy" id="2727403"/>
    <lineage>
        <taxon>Eukaryota</taxon>
        <taxon>Viridiplantae</taxon>
        <taxon>Streptophyta</taxon>
        <taxon>Embryophyta</taxon>
        <taxon>Tracheophyta</taxon>
        <taxon>Spermatophyta</taxon>
        <taxon>Magnoliopsida</taxon>
        <taxon>eudicotyledons</taxon>
        <taxon>Gunneridae</taxon>
        <taxon>Pentapetalae</taxon>
        <taxon>asterids</taxon>
        <taxon>lamiids</taxon>
        <taxon>Lamiales</taxon>
        <taxon>Pedaliaceae</taxon>
        <taxon>Sesamum</taxon>
    </lineage>
</organism>
<evidence type="ECO:0000313" key="1">
    <source>
        <dbReference type="EMBL" id="KAL0390876.1"/>
    </source>
</evidence>
<dbReference type="PANTHER" id="PTHR15288:SF0">
    <property type="entry name" value="UDENN DOMAIN-CONTAINING PROTEIN"/>
    <property type="match status" value="1"/>
</dbReference>
<comment type="caution">
    <text evidence="1">The sequence shown here is derived from an EMBL/GenBank/DDBJ whole genome shotgun (WGS) entry which is preliminary data.</text>
</comment>
<sequence length="317" mass="36620">MFAVMEMDPKDMEDEWSAAASPIEVLQQLSQEAVRLAGEAWQSAYPGGPLVNPSTLEQPRHRRAHSEVVVSSYRRSISSSNFHKWKSQMQKALHWGGRSLRVDSQYSSFNPEVLANQKRQWYQLNSKTMMVEKVTSQLLILIVNAKLEAVEDAFIRKKKWEQEMERTETVDFDMRKRRQPSFPTLDPQENKNDLLQIICAYHCMHLPERGSEIIFRPLEHLQAIVYRRPPVSSLGLCDKYLDLEIKDSKEASQADAAAQFLIVMNRYLESLCADLRLHTITSVQSNNDKVSILLKDSFIDSFPAKDQPFIKDYKDLI</sequence>
<protein>
    <submittedName>
        <fullName evidence="1">Uncharacterized protein</fullName>
    </submittedName>
</protein>
<gene>
    <name evidence="1" type="ORF">Scaly_0444700</name>
</gene>
<name>A0AAW2SEC7_9LAMI</name>
<dbReference type="AlphaFoldDB" id="A0AAW2SEC7"/>
<dbReference type="InterPro" id="IPR051942">
    <property type="entry name" value="DENN_domain_containing_2"/>
</dbReference>